<sequence>MASTSALPDADLFAHPDYPVPGHGKVWFATTRDRARIRFASWRPTVKTVRGTVALVQGRAEFIERYSETVAELRRRGFHVLTFDWRGQGGSQRFVSRERKGHVGWLRHYENDLALAMAQMHEKLPRPYFVLAHSMGAAICLDAARQNALPVSRMVALAPMLGLTITENPKAASRLASLLFWLGFGRAFVPGGGDTAIATKPFDGNRLTGDPDRYARNSALSAAARHLSIGDPTIAWVHTAFALMARLNAPSAARDVRVPTLVIASGQDRVVSTPAIERFAARLKTGQALILPTARHEILMETDAIRDQFWAAFDAFIPGEDAGLVPDPSTLAGEQGERSLMQRLAGGGDDAPAPGGTAALP</sequence>
<dbReference type="SUPFAM" id="SSF53474">
    <property type="entry name" value="alpha/beta-Hydrolases"/>
    <property type="match status" value="1"/>
</dbReference>
<organism evidence="2 3">
    <name type="scientific">Bosea vaviloviae</name>
    <dbReference type="NCBI Taxonomy" id="1526658"/>
    <lineage>
        <taxon>Bacteria</taxon>
        <taxon>Pseudomonadati</taxon>
        <taxon>Pseudomonadota</taxon>
        <taxon>Alphaproteobacteria</taxon>
        <taxon>Hyphomicrobiales</taxon>
        <taxon>Boseaceae</taxon>
        <taxon>Bosea</taxon>
    </lineage>
</organism>
<keyword evidence="3" id="KW-1185">Reference proteome</keyword>
<dbReference type="EMBL" id="LGSZ01000053">
    <property type="protein sequence ID" value="KPH78906.1"/>
    <property type="molecule type" value="Genomic_DNA"/>
</dbReference>
<reference evidence="2 3" key="1">
    <citation type="submission" date="2015-07" db="EMBL/GenBank/DDBJ databases">
        <title>Whole genome sequencing of Bosea vaviloviae isolated from cave pool.</title>
        <authorList>
            <person name="Tan N.E.H."/>
            <person name="Lee Y.P."/>
            <person name="Gan H.M."/>
            <person name="Barton H."/>
            <person name="Savka M.A."/>
        </authorList>
    </citation>
    <scope>NUCLEOTIDE SEQUENCE [LARGE SCALE GENOMIC DNA]</scope>
    <source>
        <strain evidence="2 3">SD260</strain>
    </source>
</reference>
<evidence type="ECO:0000259" key="1">
    <source>
        <dbReference type="Pfam" id="PF12146"/>
    </source>
</evidence>
<dbReference type="PANTHER" id="PTHR11614">
    <property type="entry name" value="PHOSPHOLIPASE-RELATED"/>
    <property type="match status" value="1"/>
</dbReference>
<evidence type="ECO:0000313" key="2">
    <source>
        <dbReference type="EMBL" id="KPH78906.1"/>
    </source>
</evidence>
<accession>A0A0N1F1R6</accession>
<dbReference type="Proteomes" id="UP000037822">
    <property type="component" value="Unassembled WGS sequence"/>
</dbReference>
<gene>
    <name evidence="2" type="ORF">AE618_20605</name>
</gene>
<dbReference type="RefSeq" id="WP_054210948.1">
    <property type="nucleotide sequence ID" value="NZ_LGSZ01000053.1"/>
</dbReference>
<evidence type="ECO:0000313" key="3">
    <source>
        <dbReference type="Proteomes" id="UP000037822"/>
    </source>
</evidence>
<dbReference type="Pfam" id="PF12146">
    <property type="entry name" value="Hydrolase_4"/>
    <property type="match status" value="1"/>
</dbReference>
<protein>
    <recommendedName>
        <fullName evidence="1">Serine aminopeptidase S33 domain-containing protein</fullName>
    </recommendedName>
</protein>
<dbReference type="OrthoDB" id="9788260at2"/>
<dbReference type="InterPro" id="IPR022742">
    <property type="entry name" value="Hydrolase_4"/>
</dbReference>
<name>A0A0N1F1R6_9HYPH</name>
<comment type="caution">
    <text evidence="2">The sequence shown here is derived from an EMBL/GenBank/DDBJ whole genome shotgun (WGS) entry which is preliminary data.</text>
</comment>
<dbReference type="AlphaFoldDB" id="A0A0N1F1R6"/>
<dbReference type="Gene3D" id="3.40.50.1820">
    <property type="entry name" value="alpha/beta hydrolase"/>
    <property type="match status" value="1"/>
</dbReference>
<dbReference type="InterPro" id="IPR029058">
    <property type="entry name" value="AB_hydrolase_fold"/>
</dbReference>
<proteinExistence type="predicted"/>
<feature type="domain" description="Serine aminopeptidase S33" evidence="1">
    <location>
        <begin position="49"/>
        <end position="303"/>
    </location>
</feature>
<dbReference type="InterPro" id="IPR051044">
    <property type="entry name" value="MAG_DAG_Lipase"/>
</dbReference>